<comment type="caution">
    <text evidence="1">The sequence shown here is derived from an EMBL/GenBank/DDBJ whole genome shotgun (WGS) entry which is preliminary data.</text>
</comment>
<protein>
    <recommendedName>
        <fullName evidence="3">PPPDE domain-containing protein</fullName>
    </recommendedName>
</protein>
<organism evidence="1 2">
    <name type="scientific">Lasiosphaeria miniovina</name>
    <dbReference type="NCBI Taxonomy" id="1954250"/>
    <lineage>
        <taxon>Eukaryota</taxon>
        <taxon>Fungi</taxon>
        <taxon>Dikarya</taxon>
        <taxon>Ascomycota</taxon>
        <taxon>Pezizomycotina</taxon>
        <taxon>Sordariomycetes</taxon>
        <taxon>Sordariomycetidae</taxon>
        <taxon>Sordariales</taxon>
        <taxon>Lasiosphaeriaceae</taxon>
        <taxon>Lasiosphaeria</taxon>
    </lineage>
</organism>
<dbReference type="EMBL" id="JAUIRO010000003">
    <property type="protein sequence ID" value="KAK0723439.1"/>
    <property type="molecule type" value="Genomic_DNA"/>
</dbReference>
<proteinExistence type="predicted"/>
<sequence length="255" mass="29011">MSGGEDLPEEERSRRGRMRAIWNTGLARGKEELLKGKIKLQQTVGLGKKPNVIPPAQPEIHCEPRTVDIGWHPVAGFAGSWFAEKTGLGKMITEKIHRYPDPTQHWAVLVGDYCHELWMDEHLDVIYINEKINRDEWHTFEVGKTCFNDEALRQAGEMVIYNMREKRPAYNLLSNNCQNFAILMLDAIQAGARRQFATSYAVFQRATGAGRIADLFADDLPEDDGPEVVQHAQQVMDEHTTKLDNHRHSSLPHVC</sequence>
<evidence type="ECO:0008006" key="3">
    <source>
        <dbReference type="Google" id="ProtNLM"/>
    </source>
</evidence>
<dbReference type="AlphaFoldDB" id="A0AA40E0I5"/>
<evidence type="ECO:0000313" key="1">
    <source>
        <dbReference type="EMBL" id="KAK0723439.1"/>
    </source>
</evidence>
<dbReference type="Proteomes" id="UP001172101">
    <property type="component" value="Unassembled WGS sequence"/>
</dbReference>
<accession>A0AA40E0I5</accession>
<keyword evidence="2" id="KW-1185">Reference proteome</keyword>
<name>A0AA40E0I5_9PEZI</name>
<evidence type="ECO:0000313" key="2">
    <source>
        <dbReference type="Proteomes" id="UP001172101"/>
    </source>
</evidence>
<reference evidence="1" key="1">
    <citation type="submission" date="2023-06" db="EMBL/GenBank/DDBJ databases">
        <title>Genome-scale phylogeny and comparative genomics of the fungal order Sordariales.</title>
        <authorList>
            <consortium name="Lawrence Berkeley National Laboratory"/>
            <person name="Hensen N."/>
            <person name="Bonometti L."/>
            <person name="Westerberg I."/>
            <person name="Brannstrom I.O."/>
            <person name="Guillou S."/>
            <person name="Cros-Aarteil S."/>
            <person name="Calhoun S."/>
            <person name="Haridas S."/>
            <person name="Kuo A."/>
            <person name="Mondo S."/>
            <person name="Pangilinan J."/>
            <person name="Riley R."/>
            <person name="LaButti K."/>
            <person name="Andreopoulos B."/>
            <person name="Lipzen A."/>
            <person name="Chen C."/>
            <person name="Yanf M."/>
            <person name="Daum C."/>
            <person name="Ng V."/>
            <person name="Clum A."/>
            <person name="Steindorff A."/>
            <person name="Ohm R."/>
            <person name="Martin F."/>
            <person name="Silar P."/>
            <person name="Natvig D."/>
            <person name="Lalanne C."/>
            <person name="Gautier V."/>
            <person name="Ament-velasquez S.L."/>
            <person name="Kruys A."/>
            <person name="Hutchinson M.I."/>
            <person name="Powell A.J."/>
            <person name="Barry K."/>
            <person name="Miller A.N."/>
            <person name="Grigoriev I.V."/>
            <person name="Debuchy R."/>
            <person name="Gladieux P."/>
            <person name="Thoren M.H."/>
            <person name="Johannesson H."/>
        </authorList>
    </citation>
    <scope>NUCLEOTIDE SEQUENCE</scope>
    <source>
        <strain evidence="1">SMH2392-1A</strain>
    </source>
</reference>
<dbReference type="RefSeq" id="XP_060299363.1">
    <property type="nucleotide sequence ID" value="XM_060439777.1"/>
</dbReference>
<gene>
    <name evidence="1" type="ORF">B0T26DRAFT_675010</name>
</gene>
<dbReference type="GeneID" id="85323047"/>